<proteinExistence type="predicted"/>
<protein>
    <submittedName>
        <fullName evidence="2">Uncharacterized protein</fullName>
    </submittedName>
</protein>
<feature type="coiled-coil region" evidence="1">
    <location>
        <begin position="141"/>
        <end position="172"/>
    </location>
</feature>
<feature type="coiled-coil region" evidence="1">
    <location>
        <begin position="84"/>
        <end position="111"/>
    </location>
</feature>
<dbReference type="AlphaFoldDB" id="A0A7G1IZR4"/>
<keyword evidence="1" id="KW-0175">Coiled coil</keyword>
<feature type="coiled-coil region" evidence="1">
    <location>
        <begin position="19"/>
        <end position="57"/>
    </location>
</feature>
<evidence type="ECO:0000313" key="3">
    <source>
        <dbReference type="Proteomes" id="UP000516106"/>
    </source>
</evidence>
<name>A0A7G1IZR4_STRMT</name>
<organism evidence="2 3">
    <name type="scientific">Streptococcus mitis</name>
    <dbReference type="NCBI Taxonomy" id="28037"/>
    <lineage>
        <taxon>Bacteria</taxon>
        <taxon>Bacillati</taxon>
        <taxon>Bacillota</taxon>
        <taxon>Bacilli</taxon>
        <taxon>Lactobacillales</taxon>
        <taxon>Streptococcaceae</taxon>
        <taxon>Streptococcus</taxon>
        <taxon>Streptococcus mitis group</taxon>
    </lineage>
</organism>
<gene>
    <name evidence="2" type="ORF">SMNM65_19830</name>
</gene>
<sequence>MLEKPRIRNETDKINDGYKKIFNKELEKKMNVIEKIKKKLEEVRNKQAEELAEISDHLPIIESEISSQYEELAATEAKLDAESYTKIEEKISVLNRKREMYKNRLSSIENKNYISKEQTQSIEDEIRDFMKKEDDRFFKNASSLLKELEDLYTECNNLRSEAENTIRDLQTNFTTKGTTGFNFYSYEIRGENLRDAMNCFKEFEAYKLILNYNKK</sequence>
<evidence type="ECO:0000256" key="1">
    <source>
        <dbReference type="SAM" id="Coils"/>
    </source>
</evidence>
<dbReference type="Proteomes" id="UP000516106">
    <property type="component" value="Chromosome"/>
</dbReference>
<dbReference type="EMBL" id="AP023349">
    <property type="protein sequence ID" value="BCJ11551.1"/>
    <property type="molecule type" value="Genomic_DNA"/>
</dbReference>
<evidence type="ECO:0000313" key="2">
    <source>
        <dbReference type="EMBL" id="BCJ11551.1"/>
    </source>
</evidence>
<reference evidence="3" key="1">
    <citation type="submission" date="2020-08" db="EMBL/GenBank/DDBJ databases">
        <title>Complete genome sequence of Streptococcus mitis strain Nm-65.</title>
        <authorList>
            <person name="Tabata A."/>
            <person name="Ohkuni H."/>
            <person name="Nagamune H."/>
        </authorList>
    </citation>
    <scope>NUCLEOTIDE SEQUENCE [LARGE SCALE GENOMIC DNA]</scope>
    <source>
        <strain evidence="3">Nm-65</strain>
    </source>
</reference>
<accession>A0A7G1IZR4</accession>